<protein>
    <submittedName>
        <fullName evidence="2">GWxTD domain-containing protein</fullName>
    </submittedName>
</protein>
<dbReference type="Pfam" id="PF20094">
    <property type="entry name" value="GWxTD_dom"/>
    <property type="match status" value="1"/>
</dbReference>
<sequence length="424" mass="49719">MKKLIIILLSIYSFSFSQVEYWNNKNQSLFTIPFYFDVAQHKSNQPAKTRIDVYVQVPYSSLSFVKRENVFDANYNITLTLINESKNNIISEKSWKEKITTDNFDKTVSRNNYNISLKNWELTPGKYFLKTIFEDGNSRRTATKEIPLNVRSINDSIDISDLMFISEVIKDSTGDKIVPNISCVFTNKDTSISFFFTAYSNKHQDVFFEYQLNDLKKNETIKQMHPQSLKAGSNFVSFTINKINLTLGTYNLKVVLKNSDWKEVSSTDKNFISKIFGIPNSINDLDKAIEQMIYIASPKELDFIKDATDYETKMNRFLAFWESRKPNKQSEDNPVLYEYYRRIEYANKNFKGFGEGWKSDMGMIYVTFGPPSYVERHPLDSDSKPYEIWDYYDLNRSFTFVDETGFGDYRLINPDYSRWPGYRP</sequence>
<reference evidence="2" key="1">
    <citation type="submission" date="2023-03" db="EMBL/GenBank/DDBJ databases">
        <title>Stygiobacter electus gen. nov., sp. nov., facultatively anaerobic thermotolerant bacterium of the class Ignavibacteria from a well of Yessentuki mineral water deposit.</title>
        <authorList>
            <person name="Podosokorskaya O.A."/>
            <person name="Elcheninov A.G."/>
            <person name="Petrova N.F."/>
            <person name="Zavarzina D.G."/>
            <person name="Kublanov I.V."/>
            <person name="Merkel A.Y."/>
        </authorList>
    </citation>
    <scope>NUCLEOTIDE SEQUENCE</scope>
    <source>
        <strain evidence="2">09-Me</strain>
    </source>
</reference>
<comment type="caution">
    <text evidence="2">The sequence shown here is derived from an EMBL/GenBank/DDBJ whole genome shotgun (WGS) entry which is preliminary data.</text>
</comment>
<evidence type="ECO:0000259" key="1">
    <source>
        <dbReference type="Pfam" id="PF20094"/>
    </source>
</evidence>
<dbReference type="Proteomes" id="UP001221302">
    <property type="component" value="Unassembled WGS sequence"/>
</dbReference>
<dbReference type="AlphaFoldDB" id="A0AAE3NW35"/>
<organism evidence="2 3">
    <name type="scientific">Stygiobacter electus</name>
    <dbReference type="NCBI Taxonomy" id="3032292"/>
    <lineage>
        <taxon>Bacteria</taxon>
        <taxon>Pseudomonadati</taxon>
        <taxon>Ignavibacteriota</taxon>
        <taxon>Ignavibacteria</taxon>
        <taxon>Ignavibacteriales</taxon>
        <taxon>Melioribacteraceae</taxon>
        <taxon>Stygiobacter</taxon>
    </lineage>
</organism>
<dbReference type="RefSeq" id="WP_321534903.1">
    <property type="nucleotide sequence ID" value="NZ_JARGDL010000003.1"/>
</dbReference>
<dbReference type="NCBIfam" id="TIGR04514">
    <property type="entry name" value="GWxTD_dom"/>
    <property type="match status" value="1"/>
</dbReference>
<feature type="domain" description="GWxTD" evidence="1">
    <location>
        <begin position="283"/>
        <end position="401"/>
    </location>
</feature>
<name>A0AAE3NW35_9BACT</name>
<keyword evidence="3" id="KW-1185">Reference proteome</keyword>
<accession>A0AAE3NW35</accession>
<evidence type="ECO:0000313" key="2">
    <source>
        <dbReference type="EMBL" id="MDF1611136.1"/>
    </source>
</evidence>
<dbReference type="InterPro" id="IPR030959">
    <property type="entry name" value="GWxTD_dom"/>
</dbReference>
<dbReference type="EMBL" id="JARGDL010000003">
    <property type="protein sequence ID" value="MDF1611136.1"/>
    <property type="molecule type" value="Genomic_DNA"/>
</dbReference>
<evidence type="ECO:0000313" key="3">
    <source>
        <dbReference type="Proteomes" id="UP001221302"/>
    </source>
</evidence>
<gene>
    <name evidence="2" type="ORF">P0M35_03170</name>
</gene>
<proteinExistence type="predicted"/>